<dbReference type="PROSITE" id="PS00108">
    <property type="entry name" value="PROTEIN_KINASE_ST"/>
    <property type="match status" value="1"/>
</dbReference>
<evidence type="ECO:0000256" key="9">
    <source>
        <dbReference type="ARBA" id="ARBA00022989"/>
    </source>
</evidence>
<dbReference type="InterPro" id="IPR011009">
    <property type="entry name" value="Kinase-like_dom_sf"/>
</dbReference>
<keyword evidence="5 14" id="KW-0547">Nucleotide-binding</keyword>
<dbReference type="InterPro" id="IPR000719">
    <property type="entry name" value="Prot_kinase_dom"/>
</dbReference>
<gene>
    <name evidence="16" type="ORF">BCR33DRAFT_848354</name>
</gene>
<dbReference type="SMART" id="SM00220">
    <property type="entry name" value="S_TKc"/>
    <property type="match status" value="1"/>
</dbReference>
<keyword evidence="11" id="KW-0472">Membrane</keyword>
<dbReference type="InterPro" id="IPR017441">
    <property type="entry name" value="Protein_kinase_ATP_BS"/>
</dbReference>
<keyword evidence="3" id="KW-0812">Transmembrane</keyword>
<evidence type="ECO:0000256" key="8">
    <source>
        <dbReference type="ARBA" id="ARBA00022840"/>
    </source>
</evidence>
<comment type="subcellular location">
    <subcellularLocation>
        <location evidence="1">Mitochondrion outer membrane</location>
        <topology evidence="1">Single-pass membrane protein</topology>
    </subcellularLocation>
</comment>
<dbReference type="GO" id="GO:0030150">
    <property type="term" value="P:protein import into mitochondrial matrix"/>
    <property type="evidence" value="ECO:0007669"/>
    <property type="project" value="TreeGrafter"/>
</dbReference>
<dbReference type="PANTHER" id="PTHR46208">
    <property type="entry name" value="MITOCHONDRIAL IMPORT RECEPTOR SUBUNIT TOM70"/>
    <property type="match status" value="1"/>
</dbReference>
<dbReference type="GO" id="GO:0008320">
    <property type="term" value="F:protein transmembrane transporter activity"/>
    <property type="evidence" value="ECO:0007669"/>
    <property type="project" value="TreeGrafter"/>
</dbReference>
<dbReference type="GO" id="GO:0005741">
    <property type="term" value="C:mitochondrial outer membrane"/>
    <property type="evidence" value="ECO:0007669"/>
    <property type="project" value="UniProtKB-SubCell"/>
</dbReference>
<dbReference type="SMART" id="SM00028">
    <property type="entry name" value="TPR"/>
    <property type="match status" value="10"/>
</dbReference>
<dbReference type="SUPFAM" id="SSF56112">
    <property type="entry name" value="Protein kinase-like (PK-like)"/>
    <property type="match status" value="1"/>
</dbReference>
<dbReference type="GO" id="GO:0045039">
    <property type="term" value="P:protein insertion into mitochondrial inner membrane"/>
    <property type="evidence" value="ECO:0007669"/>
    <property type="project" value="TreeGrafter"/>
</dbReference>
<dbReference type="InterPro" id="IPR001245">
    <property type="entry name" value="Ser-Thr/Tyr_kinase_cat_dom"/>
</dbReference>
<evidence type="ECO:0000256" key="3">
    <source>
        <dbReference type="ARBA" id="ARBA00022692"/>
    </source>
</evidence>
<keyword evidence="17" id="KW-1185">Reference proteome</keyword>
<dbReference type="GO" id="GO:0004674">
    <property type="term" value="F:protein serine/threonine kinase activity"/>
    <property type="evidence" value="ECO:0007669"/>
    <property type="project" value="UniProtKB-KW"/>
</dbReference>
<comment type="caution">
    <text evidence="16">The sequence shown here is derived from an EMBL/GenBank/DDBJ whole genome shotgun (WGS) entry which is preliminary data.</text>
</comment>
<feature type="repeat" description="TPR" evidence="13">
    <location>
        <begin position="290"/>
        <end position="323"/>
    </location>
</feature>
<dbReference type="Gene3D" id="1.10.510.10">
    <property type="entry name" value="Transferase(Phosphotransferase) domain 1"/>
    <property type="match status" value="1"/>
</dbReference>
<dbReference type="Proteomes" id="UP000193642">
    <property type="component" value="Unassembled WGS sequence"/>
</dbReference>
<dbReference type="InterPro" id="IPR008271">
    <property type="entry name" value="Ser/Thr_kinase_AS"/>
</dbReference>
<evidence type="ECO:0000313" key="16">
    <source>
        <dbReference type="EMBL" id="ORY47608.1"/>
    </source>
</evidence>
<evidence type="ECO:0000256" key="14">
    <source>
        <dbReference type="PROSITE-ProRule" id="PRU10141"/>
    </source>
</evidence>
<organism evidence="16 17">
    <name type="scientific">Rhizoclosmatium globosum</name>
    <dbReference type="NCBI Taxonomy" id="329046"/>
    <lineage>
        <taxon>Eukaryota</taxon>
        <taxon>Fungi</taxon>
        <taxon>Fungi incertae sedis</taxon>
        <taxon>Chytridiomycota</taxon>
        <taxon>Chytridiomycota incertae sedis</taxon>
        <taxon>Chytridiomycetes</taxon>
        <taxon>Chytridiales</taxon>
        <taxon>Chytriomycetaceae</taxon>
        <taxon>Rhizoclosmatium</taxon>
    </lineage>
</organism>
<keyword evidence="10" id="KW-0496">Mitochondrion</keyword>
<evidence type="ECO:0000256" key="13">
    <source>
        <dbReference type="PROSITE-ProRule" id="PRU00339"/>
    </source>
</evidence>
<keyword evidence="9" id="KW-1133">Transmembrane helix</keyword>
<evidence type="ECO:0000313" key="17">
    <source>
        <dbReference type="Proteomes" id="UP000193642"/>
    </source>
</evidence>
<protein>
    <submittedName>
        <fullName evidence="16">TPR-like protein</fullName>
    </submittedName>
</protein>
<dbReference type="InterPro" id="IPR019734">
    <property type="entry name" value="TPR_rpt"/>
</dbReference>
<keyword evidence="7 13" id="KW-0802">TPR repeat</keyword>
<feature type="binding site" evidence="14">
    <location>
        <position position="39"/>
    </location>
    <ligand>
        <name>ATP</name>
        <dbReference type="ChEBI" id="CHEBI:30616"/>
    </ligand>
</feature>
<keyword evidence="8 14" id="KW-0067">ATP-binding</keyword>
<dbReference type="GO" id="GO:0005524">
    <property type="term" value="F:ATP binding"/>
    <property type="evidence" value="ECO:0007669"/>
    <property type="project" value="UniProtKB-UniRule"/>
</dbReference>
<evidence type="ECO:0000256" key="5">
    <source>
        <dbReference type="ARBA" id="ARBA00022741"/>
    </source>
</evidence>
<dbReference type="Gene3D" id="1.25.40.10">
    <property type="entry name" value="Tetratricopeptide repeat domain"/>
    <property type="match status" value="2"/>
</dbReference>
<dbReference type="STRING" id="329046.A0A1Y2CKQ9"/>
<dbReference type="Pfam" id="PF14559">
    <property type="entry name" value="TPR_19"/>
    <property type="match status" value="1"/>
</dbReference>
<feature type="repeat" description="TPR" evidence="13">
    <location>
        <begin position="629"/>
        <end position="662"/>
    </location>
</feature>
<dbReference type="PROSITE" id="PS00107">
    <property type="entry name" value="PROTEIN_KINASE_ATP"/>
    <property type="match status" value="1"/>
</dbReference>
<dbReference type="Pfam" id="PF13414">
    <property type="entry name" value="TPR_11"/>
    <property type="match status" value="1"/>
</dbReference>
<sequence>MVVVPNIGALVLITTEVIGQGSFGTVYAGSYISYRVAVKAFKAVKNGRTDLEKAMQEASIWFSLRHPNIATLWGIASAEDGLPMLVIERFERNLFECLHGDPVPTVKNRLKWMLDIAHAYEYLHSLDPPVIHRDLKPDNILIDATGRAALSDFGLSKVYDVYYYWNTNARTGHYRYTPPESFIRGYKPSPKYDVYSFGMTLYEVMTRQKPFEGEDGENDPQKVIKWITSGERPYRPKNSCQSLETKVIFDVMWDLIEQCWLQEPTSRPDFSTIRTTISKWDFDSFDTALAKEAKTNGNRLFREKKYKEAIEYYTTAISLLPTDPVFFANRAACYSNLNDHVSTIADCNSALELDNRYIKAIYRRAQAYDATGEKEKALNDYTAICMLEEFKKESSIATTDRLLKDVGTLKASKALETRVARLPSKSFVKAYMDCFRPKNFGASIVAQFPKESTSDFLLHKAYDAVLARDWATAMKTIEESVETNAFSSDKIHAFALNTLGTFCFMQGDIPLAMQHLDKSLSLDSTSMNTLIKRASIFIEGQDLESALREYENAEKISSTDPDLYYHRGQVRLLTGDVQAAIGDYKRSLELDNDLVYAHIQLAVAQCKNQDQGQAEKTFVKALKKFADIPEVFNYYGEVLLDMGRFEEAEKNFDKAIEMDRTSPLPYINKSILYLQAKQDPESAEKFFKQAAQVDPTCDIAYIQLAQLLIHQNRLQDALDAYDSAIHVTRTEPELVNAISCREACAAQLYVSNMYPDVYAKVREIASAAKHI</sequence>
<evidence type="ECO:0000256" key="6">
    <source>
        <dbReference type="ARBA" id="ARBA00022787"/>
    </source>
</evidence>
<evidence type="ECO:0000256" key="1">
    <source>
        <dbReference type="ARBA" id="ARBA00004572"/>
    </source>
</evidence>
<dbReference type="GO" id="GO:0030943">
    <property type="term" value="F:mitochondrion targeting sequence binding"/>
    <property type="evidence" value="ECO:0007669"/>
    <property type="project" value="TreeGrafter"/>
</dbReference>
<dbReference type="EMBL" id="MCGO01000013">
    <property type="protein sequence ID" value="ORY47608.1"/>
    <property type="molecule type" value="Genomic_DNA"/>
</dbReference>
<keyword evidence="2" id="KW-0418">Kinase</keyword>
<dbReference type="AlphaFoldDB" id="A0A1Y2CKQ9"/>
<feature type="repeat" description="TPR" evidence="13">
    <location>
        <begin position="561"/>
        <end position="594"/>
    </location>
</feature>
<name>A0A1Y2CKQ9_9FUNG</name>
<comment type="similarity">
    <text evidence="12">Belongs to the Tom70 family.</text>
</comment>
<reference evidence="16 17" key="1">
    <citation type="submission" date="2016-07" db="EMBL/GenBank/DDBJ databases">
        <title>Pervasive Adenine N6-methylation of Active Genes in Fungi.</title>
        <authorList>
            <consortium name="DOE Joint Genome Institute"/>
            <person name="Mondo S.J."/>
            <person name="Dannebaum R.O."/>
            <person name="Kuo R.C."/>
            <person name="Labutti K."/>
            <person name="Haridas S."/>
            <person name="Kuo A."/>
            <person name="Salamov A."/>
            <person name="Ahrendt S.R."/>
            <person name="Lipzen A."/>
            <person name="Sullivan W."/>
            <person name="Andreopoulos W.B."/>
            <person name="Clum A."/>
            <person name="Lindquist E."/>
            <person name="Daum C."/>
            <person name="Ramamoorthy G.K."/>
            <person name="Gryganskyi A."/>
            <person name="Culley D."/>
            <person name="Magnuson J.K."/>
            <person name="James T.Y."/>
            <person name="O'Malley M.A."/>
            <person name="Stajich J.E."/>
            <person name="Spatafora J.W."/>
            <person name="Visel A."/>
            <person name="Grigoriev I.V."/>
        </authorList>
    </citation>
    <scope>NUCLEOTIDE SEQUENCE [LARGE SCALE GENOMIC DNA]</scope>
    <source>
        <strain evidence="16 17">JEL800</strain>
    </source>
</reference>
<keyword evidence="6" id="KW-1000">Mitochondrion outer membrane</keyword>
<evidence type="ECO:0000256" key="7">
    <source>
        <dbReference type="ARBA" id="ARBA00022803"/>
    </source>
</evidence>
<evidence type="ECO:0000256" key="4">
    <source>
        <dbReference type="ARBA" id="ARBA00022737"/>
    </source>
</evidence>
<evidence type="ECO:0000256" key="12">
    <source>
        <dbReference type="ARBA" id="ARBA00038030"/>
    </source>
</evidence>
<dbReference type="PROSITE" id="PS50011">
    <property type="entry name" value="PROTEIN_KINASE_DOM"/>
    <property type="match status" value="1"/>
</dbReference>
<evidence type="ECO:0000259" key="15">
    <source>
        <dbReference type="PROSITE" id="PS50011"/>
    </source>
</evidence>
<dbReference type="OrthoDB" id="2942533at2759"/>
<evidence type="ECO:0000256" key="11">
    <source>
        <dbReference type="ARBA" id="ARBA00023136"/>
    </source>
</evidence>
<dbReference type="PROSITE" id="PS50293">
    <property type="entry name" value="TPR_REGION"/>
    <property type="match status" value="1"/>
</dbReference>
<evidence type="ECO:0000256" key="10">
    <source>
        <dbReference type="ARBA" id="ARBA00023128"/>
    </source>
</evidence>
<dbReference type="PROSITE" id="PS50005">
    <property type="entry name" value="TPR"/>
    <property type="match status" value="3"/>
</dbReference>
<evidence type="ECO:0000256" key="2">
    <source>
        <dbReference type="ARBA" id="ARBA00022527"/>
    </source>
</evidence>
<keyword evidence="2" id="KW-0723">Serine/threonine-protein kinase</keyword>
<feature type="domain" description="Protein kinase" evidence="15">
    <location>
        <begin position="12"/>
        <end position="281"/>
    </location>
</feature>
<dbReference type="Pfam" id="PF07714">
    <property type="entry name" value="PK_Tyr_Ser-Thr"/>
    <property type="match status" value="1"/>
</dbReference>
<dbReference type="InterPro" id="IPR011990">
    <property type="entry name" value="TPR-like_helical_dom_sf"/>
</dbReference>
<dbReference type="PANTHER" id="PTHR46208:SF1">
    <property type="entry name" value="MITOCHONDRIAL IMPORT RECEPTOR SUBUNIT TOM70"/>
    <property type="match status" value="1"/>
</dbReference>
<keyword evidence="2" id="KW-0808">Transferase</keyword>
<accession>A0A1Y2CKQ9</accession>
<dbReference type="SUPFAM" id="SSF48452">
    <property type="entry name" value="TPR-like"/>
    <property type="match status" value="3"/>
</dbReference>
<proteinExistence type="inferred from homology"/>
<keyword evidence="4" id="KW-0677">Repeat</keyword>
<dbReference type="Pfam" id="PF13181">
    <property type="entry name" value="TPR_8"/>
    <property type="match status" value="1"/>
</dbReference>